<gene>
    <name evidence="1" type="ORF">GCM10009665_03160</name>
</gene>
<evidence type="ECO:0000313" key="2">
    <source>
        <dbReference type="Proteomes" id="UP001500037"/>
    </source>
</evidence>
<accession>A0ABN1VQ01</accession>
<sequence length="130" mass="14823">MSELREGADRPVRMLGFWGTSADRTLPDPADLVDAGWDESEREWVAGYLNDGQVARSWMGASRCRLCACLNGTRDLTDGYYVWPEGLGHYVLDHGVRLPAEFLVHIEQRLQALDEVVRDSSWWRRNAART</sequence>
<organism evidence="1 2">
    <name type="scientific">Kitasatospora nipponensis</name>
    <dbReference type="NCBI Taxonomy" id="258049"/>
    <lineage>
        <taxon>Bacteria</taxon>
        <taxon>Bacillati</taxon>
        <taxon>Actinomycetota</taxon>
        <taxon>Actinomycetes</taxon>
        <taxon>Kitasatosporales</taxon>
        <taxon>Streptomycetaceae</taxon>
        <taxon>Kitasatospora</taxon>
    </lineage>
</organism>
<evidence type="ECO:0008006" key="3">
    <source>
        <dbReference type="Google" id="ProtNLM"/>
    </source>
</evidence>
<comment type="caution">
    <text evidence="1">The sequence shown here is derived from an EMBL/GenBank/DDBJ whole genome shotgun (WGS) entry which is preliminary data.</text>
</comment>
<evidence type="ECO:0000313" key="1">
    <source>
        <dbReference type="EMBL" id="GAA1216661.1"/>
    </source>
</evidence>
<dbReference type="Proteomes" id="UP001500037">
    <property type="component" value="Unassembled WGS sequence"/>
</dbReference>
<proteinExistence type="predicted"/>
<dbReference type="EMBL" id="BAAALF010000003">
    <property type="protein sequence ID" value="GAA1216661.1"/>
    <property type="molecule type" value="Genomic_DNA"/>
</dbReference>
<name>A0ABN1VQ01_9ACTN</name>
<dbReference type="RefSeq" id="WP_344438085.1">
    <property type="nucleotide sequence ID" value="NZ_BAAALF010000003.1"/>
</dbReference>
<reference evidence="1 2" key="1">
    <citation type="journal article" date="2019" name="Int. J. Syst. Evol. Microbiol.">
        <title>The Global Catalogue of Microorganisms (GCM) 10K type strain sequencing project: providing services to taxonomists for standard genome sequencing and annotation.</title>
        <authorList>
            <consortium name="The Broad Institute Genomics Platform"/>
            <consortium name="The Broad Institute Genome Sequencing Center for Infectious Disease"/>
            <person name="Wu L."/>
            <person name="Ma J."/>
        </authorList>
    </citation>
    <scope>NUCLEOTIDE SEQUENCE [LARGE SCALE GENOMIC DNA]</scope>
    <source>
        <strain evidence="1 2">JCM 13004</strain>
    </source>
</reference>
<protein>
    <recommendedName>
        <fullName evidence="3">SUKH-3 immunity protein of toxin-antitoxin system</fullName>
    </recommendedName>
</protein>
<keyword evidence="2" id="KW-1185">Reference proteome</keyword>